<evidence type="ECO:0000256" key="3">
    <source>
        <dbReference type="ARBA" id="ARBA00022618"/>
    </source>
</evidence>
<evidence type="ECO:0000256" key="9">
    <source>
        <dbReference type="ARBA" id="ARBA00023136"/>
    </source>
</evidence>
<organism evidence="14 15">
    <name type="scientific">Duganella zoogloeoides</name>
    <dbReference type="NCBI Taxonomy" id="75659"/>
    <lineage>
        <taxon>Bacteria</taxon>
        <taxon>Pseudomonadati</taxon>
        <taxon>Pseudomonadota</taxon>
        <taxon>Betaproteobacteria</taxon>
        <taxon>Burkholderiales</taxon>
        <taxon>Oxalobacteraceae</taxon>
        <taxon>Telluria group</taxon>
        <taxon>Duganella</taxon>
    </lineage>
</organism>
<feature type="transmembrane region" description="Helical" evidence="12">
    <location>
        <begin position="96"/>
        <end position="114"/>
    </location>
</feature>
<keyword evidence="4 12" id="KW-0808">Transferase</keyword>
<dbReference type="GO" id="GO:0016740">
    <property type="term" value="F:transferase activity"/>
    <property type="evidence" value="ECO:0007669"/>
    <property type="project" value="UniProtKB-KW"/>
</dbReference>
<keyword evidence="12" id="KW-1003">Cell membrane</keyword>
<sequence length="389" mass="42366">MLLWLAQFFQDEIGPLRVFNFITFRAVAAAATALIIGLAAGPAVIRMLTSLKYGQAVRTDGPQTHLKKHGTPTMGGLLILIAIGVSTLLWCDLSNRLIWPVLVVTLGFGAIGWVDDYRKVVNQDPEGMRSAEKYFWQSLVGLAAALYLAFSVSAPNAGKVFELFFAWVQSGFQMDLPPKADLIVPFFKTISYPLGVWGFIALTYCVIVGTSNAVNFTDGLDGLAIMPTILVGAALGLFAYLTGSATYSKYLLIPHIPGAGELIIFVGALAGAGLAFLWFNTHPAQVFMGDVGALALGGALGTIAVIVRQEIVLFIMGGIFVAETVSVIMQVGWFKYTKKRYGVGRRVFLMAPLHHHFEQKGWKETQVVVRFWIITMMLVLVGLSTLKLR</sequence>
<evidence type="ECO:0000313" key="15">
    <source>
        <dbReference type="Proteomes" id="UP001326110"/>
    </source>
</evidence>
<keyword evidence="6 12" id="KW-0133">Cell shape</keyword>
<dbReference type="Pfam" id="PF00953">
    <property type="entry name" value="Glycos_transf_4"/>
    <property type="match status" value="1"/>
</dbReference>
<comment type="cofactor">
    <cofactor evidence="12">
        <name>Mg(2+)</name>
        <dbReference type="ChEBI" id="CHEBI:18420"/>
    </cofactor>
</comment>
<dbReference type="NCBIfam" id="TIGR00445">
    <property type="entry name" value="mraY"/>
    <property type="match status" value="1"/>
</dbReference>
<evidence type="ECO:0000256" key="12">
    <source>
        <dbReference type="HAMAP-Rule" id="MF_00038"/>
    </source>
</evidence>
<evidence type="ECO:0000256" key="1">
    <source>
        <dbReference type="ARBA" id="ARBA00004141"/>
    </source>
</evidence>
<dbReference type="InterPro" id="IPR003524">
    <property type="entry name" value="PNAcMuramoyl-5peptid_Trfase"/>
</dbReference>
<feature type="transmembrane region" description="Helical" evidence="12">
    <location>
        <begin position="262"/>
        <end position="279"/>
    </location>
</feature>
<protein>
    <recommendedName>
        <fullName evidence="12 13">Phospho-N-acetylmuramoyl-pentapeptide-transferase</fullName>
        <ecNumber evidence="12 13">2.7.8.13</ecNumber>
    </recommendedName>
    <alternativeName>
        <fullName evidence="12">UDP-MurNAc-pentapeptide phosphotransferase</fullName>
    </alternativeName>
</protein>
<feature type="transmembrane region" description="Helical" evidence="12">
    <location>
        <begin position="190"/>
        <end position="210"/>
    </location>
</feature>
<dbReference type="InterPro" id="IPR000715">
    <property type="entry name" value="Glycosyl_transferase_4"/>
</dbReference>
<dbReference type="PROSITE" id="PS01348">
    <property type="entry name" value="MRAY_2"/>
    <property type="match status" value="1"/>
</dbReference>
<dbReference type="Proteomes" id="UP001326110">
    <property type="component" value="Chromosome"/>
</dbReference>
<comment type="subcellular location">
    <subcellularLocation>
        <location evidence="12">Cell membrane</location>
        <topology evidence="12">Multi-pass membrane protein</topology>
    </subcellularLocation>
    <subcellularLocation>
        <location evidence="1">Membrane</location>
        <topology evidence="1">Multi-pass membrane protein</topology>
    </subcellularLocation>
</comment>
<accession>A0ABZ0XV80</accession>
<feature type="transmembrane region" description="Helical" evidence="12">
    <location>
        <begin position="313"/>
        <end position="336"/>
    </location>
</feature>
<evidence type="ECO:0000256" key="2">
    <source>
        <dbReference type="ARBA" id="ARBA00005583"/>
    </source>
</evidence>
<feature type="transmembrane region" description="Helical" evidence="12">
    <location>
        <begin position="222"/>
        <end position="242"/>
    </location>
</feature>
<comment type="catalytic activity">
    <reaction evidence="12">
        <text>UDP-N-acetyl-alpha-D-muramoyl-L-alanyl-gamma-D-glutamyl-meso-2,6-diaminopimeloyl-D-alanyl-D-alanine + di-trans,octa-cis-undecaprenyl phosphate = di-trans,octa-cis-undecaprenyl diphospho-N-acetyl-alpha-D-muramoyl-L-alanyl-D-glutamyl-meso-2,6-diaminopimeloyl-D-alanyl-D-alanine + UMP</text>
        <dbReference type="Rhea" id="RHEA:28386"/>
        <dbReference type="ChEBI" id="CHEBI:57865"/>
        <dbReference type="ChEBI" id="CHEBI:60392"/>
        <dbReference type="ChEBI" id="CHEBI:61386"/>
        <dbReference type="ChEBI" id="CHEBI:61387"/>
        <dbReference type="EC" id="2.7.8.13"/>
    </reaction>
</comment>
<keyword evidence="9 12" id="KW-0472">Membrane</keyword>
<evidence type="ECO:0000256" key="7">
    <source>
        <dbReference type="ARBA" id="ARBA00022984"/>
    </source>
</evidence>
<dbReference type="PANTHER" id="PTHR22926">
    <property type="entry name" value="PHOSPHO-N-ACETYLMURAMOYL-PENTAPEPTIDE-TRANSFERASE"/>
    <property type="match status" value="1"/>
</dbReference>
<feature type="transmembrane region" description="Helical" evidence="12">
    <location>
        <begin position="70"/>
        <end position="90"/>
    </location>
</feature>
<feature type="transmembrane region" description="Helical" evidence="12">
    <location>
        <begin position="286"/>
        <end position="307"/>
    </location>
</feature>
<keyword evidence="8 12" id="KW-1133">Transmembrane helix</keyword>
<keyword evidence="3 12" id="KW-0132">Cell division</keyword>
<proteinExistence type="inferred from homology"/>
<evidence type="ECO:0000256" key="8">
    <source>
        <dbReference type="ARBA" id="ARBA00022989"/>
    </source>
</evidence>
<evidence type="ECO:0000256" key="6">
    <source>
        <dbReference type="ARBA" id="ARBA00022960"/>
    </source>
</evidence>
<dbReference type="EC" id="2.7.8.13" evidence="12 13"/>
<evidence type="ECO:0000256" key="10">
    <source>
        <dbReference type="ARBA" id="ARBA00023306"/>
    </source>
</evidence>
<feature type="transmembrane region" description="Helical" evidence="12">
    <location>
        <begin position="367"/>
        <end position="386"/>
    </location>
</feature>
<dbReference type="CDD" id="cd06852">
    <property type="entry name" value="GT_MraY"/>
    <property type="match status" value="1"/>
</dbReference>
<gene>
    <name evidence="12 14" type="primary">mraY</name>
    <name evidence="14" type="ORF">SR858_21825</name>
</gene>
<dbReference type="EMBL" id="CP140152">
    <property type="protein sequence ID" value="WQH03661.1"/>
    <property type="molecule type" value="Genomic_DNA"/>
</dbReference>
<comment type="function">
    <text evidence="12">Catalyzes the initial step of the lipid cycle reactions in the biosynthesis of the cell wall peptidoglycan: transfers peptidoglycan precursor phospho-MurNAc-pentapeptide from UDP-MurNAc-pentapeptide onto the lipid carrier undecaprenyl phosphate, yielding undecaprenyl-pyrophosphoryl-MurNAc-pentapeptide, known as lipid I.</text>
</comment>
<dbReference type="RefSeq" id="WP_019921429.1">
    <property type="nucleotide sequence ID" value="NZ_CP140152.1"/>
</dbReference>
<keyword evidence="7 12" id="KW-0573">Peptidoglycan synthesis</keyword>
<keyword evidence="12" id="KW-0460">Magnesium</keyword>
<name>A0ABZ0XV80_9BURK</name>
<dbReference type="InterPro" id="IPR018480">
    <property type="entry name" value="PNAcMuramoyl-5peptid_Trfase_CS"/>
</dbReference>
<feature type="transmembrane region" description="Helical" evidence="12">
    <location>
        <begin position="26"/>
        <end position="49"/>
    </location>
</feature>
<evidence type="ECO:0000313" key="14">
    <source>
        <dbReference type="EMBL" id="WQH03661.1"/>
    </source>
</evidence>
<dbReference type="HAMAP" id="MF_00038">
    <property type="entry name" value="MraY"/>
    <property type="match status" value="1"/>
</dbReference>
<evidence type="ECO:0000256" key="5">
    <source>
        <dbReference type="ARBA" id="ARBA00022692"/>
    </source>
</evidence>
<dbReference type="GeneID" id="43163192"/>
<keyword evidence="11 12" id="KW-0961">Cell wall biogenesis/degradation</keyword>
<keyword evidence="5 12" id="KW-0812">Transmembrane</keyword>
<dbReference type="Pfam" id="PF10555">
    <property type="entry name" value="MraY_sig1"/>
    <property type="match status" value="1"/>
</dbReference>
<dbReference type="PROSITE" id="PS01347">
    <property type="entry name" value="MRAY_1"/>
    <property type="match status" value="1"/>
</dbReference>
<keyword evidence="10 12" id="KW-0131">Cell cycle</keyword>
<reference evidence="14 15" key="1">
    <citation type="submission" date="2023-11" db="EMBL/GenBank/DDBJ databases">
        <title>MicrobeMod: A computational toolkit for identifying prokaryotic methylation and restriction-modification with nanopore sequencing.</title>
        <authorList>
            <person name="Crits-Christoph A."/>
            <person name="Kang S.C."/>
            <person name="Lee H."/>
            <person name="Ostrov N."/>
        </authorList>
    </citation>
    <scope>NUCLEOTIDE SEQUENCE [LARGE SCALE GENOMIC DNA]</scope>
    <source>
        <strain evidence="14 15">ATCC 25935</strain>
    </source>
</reference>
<evidence type="ECO:0000256" key="13">
    <source>
        <dbReference type="NCBIfam" id="TIGR00445"/>
    </source>
</evidence>
<keyword evidence="12" id="KW-0479">Metal-binding</keyword>
<feature type="transmembrane region" description="Helical" evidence="12">
    <location>
        <begin position="134"/>
        <end position="154"/>
    </location>
</feature>
<dbReference type="PANTHER" id="PTHR22926:SF5">
    <property type="entry name" value="PHOSPHO-N-ACETYLMURAMOYL-PENTAPEPTIDE-TRANSFERASE HOMOLOG"/>
    <property type="match status" value="1"/>
</dbReference>
<evidence type="ECO:0000256" key="4">
    <source>
        <dbReference type="ARBA" id="ARBA00022679"/>
    </source>
</evidence>
<comment type="similarity">
    <text evidence="2 12">Belongs to the glycosyltransferase 4 family. MraY subfamily.</text>
</comment>
<keyword evidence="15" id="KW-1185">Reference proteome</keyword>
<comment type="pathway">
    <text evidence="12">Cell wall biogenesis; peptidoglycan biosynthesis.</text>
</comment>
<evidence type="ECO:0000256" key="11">
    <source>
        <dbReference type="ARBA" id="ARBA00023316"/>
    </source>
</evidence>